<feature type="compositionally biased region" description="Basic and acidic residues" evidence="2">
    <location>
        <begin position="349"/>
        <end position="362"/>
    </location>
</feature>
<gene>
    <name evidence="3" type="ORF">AK812_SmicGene18338</name>
</gene>
<evidence type="ECO:0000313" key="4">
    <source>
        <dbReference type="Proteomes" id="UP000186817"/>
    </source>
</evidence>
<feature type="coiled-coil region" evidence="1">
    <location>
        <begin position="152"/>
        <end position="193"/>
    </location>
</feature>
<reference evidence="3 4" key="1">
    <citation type="submission" date="2016-02" db="EMBL/GenBank/DDBJ databases">
        <title>Genome analysis of coral dinoflagellate symbionts highlights evolutionary adaptations to a symbiotic lifestyle.</title>
        <authorList>
            <person name="Aranda M."/>
            <person name="Li Y."/>
            <person name="Liew Y.J."/>
            <person name="Baumgarten S."/>
            <person name="Simakov O."/>
            <person name="Wilson M."/>
            <person name="Piel J."/>
            <person name="Ashoor H."/>
            <person name="Bougouffa S."/>
            <person name="Bajic V.B."/>
            <person name="Ryu T."/>
            <person name="Ravasi T."/>
            <person name="Bayer T."/>
            <person name="Micklem G."/>
            <person name="Kim H."/>
            <person name="Bhak J."/>
            <person name="Lajeunesse T.C."/>
            <person name="Voolstra C.R."/>
        </authorList>
    </citation>
    <scope>NUCLEOTIDE SEQUENCE [LARGE SCALE GENOMIC DNA]</scope>
    <source>
        <strain evidence="3 4">CCMP2467</strain>
    </source>
</reference>
<comment type="caution">
    <text evidence="3">The sequence shown here is derived from an EMBL/GenBank/DDBJ whole genome shotgun (WGS) entry which is preliminary data.</text>
</comment>
<dbReference type="OrthoDB" id="426406at2759"/>
<keyword evidence="1" id="KW-0175">Coiled coil</keyword>
<proteinExistence type="predicted"/>
<keyword evidence="4" id="KW-1185">Reference proteome</keyword>
<dbReference type="AlphaFoldDB" id="A0A1Q9DVE2"/>
<protein>
    <submittedName>
        <fullName evidence="3">Uncharacterized protein</fullName>
    </submittedName>
</protein>
<evidence type="ECO:0000256" key="2">
    <source>
        <dbReference type="SAM" id="MobiDB-lite"/>
    </source>
</evidence>
<accession>A0A1Q9DVE2</accession>
<feature type="region of interest" description="Disordered" evidence="2">
    <location>
        <begin position="286"/>
        <end position="362"/>
    </location>
</feature>
<sequence length="784" mass="86903">MVRDSSATAAQLLREVDSVTRSARSETSERTKSAKWQQAVGLEDVRQQANDAENCKADITRGNSAVFFLLRNGTLHINDEKNELKRREDHTGLDIKAWPAEVLEALKEHWRDLQAALPESIQKLVQKPKQEPMYGQAVSNLNRRFKAETHLLMDLVQQSVSLQARIDKAKQAYEELLRSMQSLTDRKLEQRLEVLCVVFLGGSREPRLVRLSSGGKWRKPKRFAKQQVHCQQKFALLGPQFFGLDAADGEVEHVSVSGEAVAGDGKEVWGSEGDLQASVGSFVAGTFELGSSSPRGERSVTRSEMPCAPGQSKGCKQGSKERVEDQSSQEAPQARDSVQVEAAGSRQQVQREDFEQRGEHVPSAEEVLVATQEEGVPQFSPEVVIVEASPEDKPRDDGAQEREARQLCADISALLLPLKPGVAVPTEVERKLVVLIERLEQAVPEHSPLWELGFSVCEALSDPWHALEAAQGLCANLIAEPSLHAELHDGVGLQQPVDGSSGEPTLPDLCCHQEQRLSRHARGTVEALQWKLIGAGYEAIGVQAQGLTYTMISLYLKDTEGDVSERDWPEVGAVTPHIMGQVGHDEVSNALGRWAKAMEVCRRGDPQGRGYQVDKVWGTVQEARVVQASKATAAGWWSRMRRCIITLQSQLSRKAWDQVQGKADAADVFLQREVSRPEEAAFVAEVAKAFEQRQVKELGKLRETAEANEAEAQVQASKASQKQYKAWLHAGVAKGMRPLFRSLAKAENVFTRPFQDVTVEERAKLRRQQWVKVWGEAGAEYKPD</sequence>
<evidence type="ECO:0000313" key="3">
    <source>
        <dbReference type="EMBL" id="OLP99124.1"/>
    </source>
</evidence>
<dbReference type="EMBL" id="LSRX01000373">
    <property type="protein sequence ID" value="OLP99124.1"/>
    <property type="molecule type" value="Genomic_DNA"/>
</dbReference>
<organism evidence="3 4">
    <name type="scientific">Symbiodinium microadriaticum</name>
    <name type="common">Dinoflagellate</name>
    <name type="synonym">Zooxanthella microadriatica</name>
    <dbReference type="NCBI Taxonomy" id="2951"/>
    <lineage>
        <taxon>Eukaryota</taxon>
        <taxon>Sar</taxon>
        <taxon>Alveolata</taxon>
        <taxon>Dinophyceae</taxon>
        <taxon>Suessiales</taxon>
        <taxon>Symbiodiniaceae</taxon>
        <taxon>Symbiodinium</taxon>
    </lineage>
</organism>
<evidence type="ECO:0000256" key="1">
    <source>
        <dbReference type="SAM" id="Coils"/>
    </source>
</evidence>
<dbReference type="Proteomes" id="UP000186817">
    <property type="component" value="Unassembled WGS sequence"/>
</dbReference>
<name>A0A1Q9DVE2_SYMMI</name>